<feature type="compositionally biased region" description="Polar residues" evidence="1">
    <location>
        <begin position="20"/>
        <end position="29"/>
    </location>
</feature>
<dbReference type="AlphaFoldDB" id="A0A9E9LK82"/>
<organism evidence="2">
    <name type="scientific">Oxalobacter aliiformigenes</name>
    <dbReference type="NCBI Taxonomy" id="2946593"/>
    <lineage>
        <taxon>Bacteria</taxon>
        <taxon>Pseudomonadati</taxon>
        <taxon>Pseudomonadota</taxon>
        <taxon>Betaproteobacteria</taxon>
        <taxon>Burkholderiales</taxon>
        <taxon>Oxalobacteraceae</taxon>
        <taxon>Oxalobacter</taxon>
    </lineage>
</organism>
<feature type="region of interest" description="Disordered" evidence="1">
    <location>
        <begin position="1"/>
        <end position="40"/>
    </location>
</feature>
<name>A0A9E9LK82_9BURK</name>
<dbReference type="Proteomes" id="UP001164794">
    <property type="component" value="Chromosome"/>
</dbReference>
<evidence type="ECO:0000256" key="1">
    <source>
        <dbReference type="SAM" id="MobiDB-lite"/>
    </source>
</evidence>
<proteinExistence type="predicted"/>
<dbReference type="EMBL" id="CP098251">
    <property type="protein sequence ID" value="WAV90526.1"/>
    <property type="molecule type" value="Genomic_DNA"/>
</dbReference>
<evidence type="ECO:0000313" key="4">
    <source>
        <dbReference type="Proteomes" id="UP001164794"/>
    </source>
</evidence>
<protein>
    <submittedName>
        <fullName evidence="2">Uncharacterized protein</fullName>
    </submittedName>
</protein>
<evidence type="ECO:0000313" key="3">
    <source>
        <dbReference type="EMBL" id="WAV96276.1"/>
    </source>
</evidence>
<keyword evidence="4" id="KW-1185">Reference proteome</keyword>
<sequence>MGTNESSKEQAPLEQRRMDGQNNASSVQSPARDHIETSESNEYFEQYKMKEEGIKSVKAWSDFYDTEDLLDVYLEKQGYPFEEHPELKESNEYFEQYKMKEQGTRSVNAWSDFYDTEDLLDVYLEKQGYPTNHDIKKEKSAA</sequence>
<dbReference type="EMBL" id="CP098248">
    <property type="protein sequence ID" value="WAV96276.1"/>
    <property type="molecule type" value="Genomic_DNA"/>
</dbReference>
<gene>
    <name evidence="3" type="ORF">NB645_05315</name>
    <name evidence="2" type="ORF">NB646_06535</name>
</gene>
<dbReference type="Proteomes" id="UP001164819">
    <property type="component" value="Chromosome"/>
</dbReference>
<evidence type="ECO:0000313" key="2">
    <source>
        <dbReference type="EMBL" id="WAV90526.1"/>
    </source>
</evidence>
<dbReference type="RefSeq" id="WP_269263753.1">
    <property type="nucleotide sequence ID" value="NZ_CP098248.1"/>
</dbReference>
<reference evidence="3" key="1">
    <citation type="journal article" date="2022" name="Front. Microbiol.">
        <title>New perspectives on an old grouping: The genomic and phenotypic variability of Oxalobacter formigenes and the implications for calcium oxalate stone prevention.</title>
        <authorList>
            <person name="Chmiel J.A."/>
            <person name="Carr C."/>
            <person name="Stuivenberg G.A."/>
            <person name="Venema R."/>
            <person name="Chanyi R.M."/>
            <person name="Al K.F."/>
            <person name="Giguere D."/>
            <person name="Say H."/>
            <person name="Akouris P.P."/>
            <person name="Dominguez Romero S.A."/>
            <person name="Kwong A."/>
            <person name="Tai V."/>
            <person name="Koval S.F."/>
            <person name="Razvi H."/>
            <person name="Bjazevic J."/>
            <person name="Burton J.P."/>
        </authorList>
    </citation>
    <scope>NUCLEOTIDE SEQUENCE</scope>
    <source>
        <strain evidence="3">HOxNP-1</strain>
    </source>
</reference>
<reference evidence="2" key="2">
    <citation type="journal article" date="2022" name="Front. Microbiol.">
        <title>New perspectives on an old grouping: The genomic and phenotypic variability of Oxalobacter formigenes and the implications for calcium oxalate stone prevention.</title>
        <authorList>
            <person name="Chmiel J.A."/>
            <person name="Carr C."/>
            <person name="Stuivenberg G.A."/>
            <person name="Venema R."/>
            <person name="Chanyi R.M."/>
            <person name="Al K.F."/>
            <person name="Giguere D."/>
            <person name="Say H."/>
            <person name="Akouris P.P."/>
            <person name="Dominguez Romero S.A."/>
            <person name="Kwong A."/>
            <person name="Tai V."/>
            <person name="Koval S.F."/>
            <person name="Razvi H."/>
            <person name="Bjazevic J."/>
            <person name="Burton J.P."/>
        </authorList>
    </citation>
    <scope>NUCLEOTIDE SEQUENCE</scope>
    <source>
        <strain evidence="2">OxK</strain>
    </source>
</reference>
<accession>A0A9E9LK82</accession>